<name>A0ABP0WVB0_9BRYO</name>
<dbReference type="EMBL" id="OZ020097">
    <property type="protein sequence ID" value="CAK9269726.1"/>
    <property type="molecule type" value="Genomic_DNA"/>
</dbReference>
<dbReference type="InterPro" id="IPR046960">
    <property type="entry name" value="PPR_At4g14850-like_plant"/>
</dbReference>
<dbReference type="PANTHER" id="PTHR47926">
    <property type="entry name" value="PENTATRICOPEPTIDE REPEAT-CONTAINING PROTEIN"/>
    <property type="match status" value="1"/>
</dbReference>
<feature type="repeat" description="PPR" evidence="2">
    <location>
        <begin position="26"/>
        <end position="60"/>
    </location>
</feature>
<dbReference type="PROSITE" id="PS51375">
    <property type="entry name" value="PPR"/>
    <property type="match status" value="9"/>
</dbReference>
<feature type="repeat" description="PPR" evidence="2">
    <location>
        <begin position="61"/>
        <end position="95"/>
    </location>
</feature>
<feature type="repeat" description="PPR" evidence="2">
    <location>
        <begin position="189"/>
        <end position="223"/>
    </location>
</feature>
<sequence>IKNNQKSCFIMGTQLAAMAPGTVQLDMFSWNRTLARYVKAGQHEKTIELYQEMQQKGMSPDKFTFVPVLNACASLRALEAGRKVHEEIIQSGCKADVFVGSSLVDMYSKCGSIEDACKVFNNRPSRNLVTWNVMILGHVKCGQGQKALELFHQMQQKDVFVGSSLVDMYAKCGSMEDAQRVFNKMPSRDVVAWTAMILGHVKCGQGQKALQLFQQMQQEDVFVGSSLVDMYAKCGSLEDAQRVFSKMPTRDAVTWTAMILGHVKCGQGQKALELFRQMQQEDVFVGNSVVDMYAKCGSMEDAQRVFNKMLSRDVVTWTTMILGYVKCGQGSKALELFQQMQQEVAFVGNSLIDMYAKCGSIEDAKKVFNKLPSRDVVTWNVMIFGHVKYGQGQKALELFQQMQEEGVQPDSMTLLGVLNACASVVALEEGRHAHDQVIKSGWDSNVFVGNSLIDMYAKCGSLEDALKVFNKMPSRDVVTWNAMIGGYAIHGYGKEALKQFEQMREEGVQPDDITFVCLLSACSHSGLVDEGLHFYSSMSTVYMISAKLEHYTCMVDLLGRAGRLHEAENMVLAMPYKPQVAAWMALLGACRIHGNVEMGERVAKQVSELEPENAAGYVLLSNLYTATGNRDLSENVQRQRKERSVKKHPGCTWIEVDNEVHTFVVDDQHHPQMIEIHAELKRLSVLMHDAGYVPDTNFVLHDVEEEEKEFHLCHHSEKLAIAFGLINSAPGTPLCIRNNLRVCPDCHTPTKFISKVVGRAIMVRDANRFHHFQDGECSCRDYW</sequence>
<evidence type="ECO:0000313" key="5">
    <source>
        <dbReference type="Proteomes" id="UP001497444"/>
    </source>
</evidence>
<reference evidence="4 5" key="1">
    <citation type="submission" date="2024-02" db="EMBL/GenBank/DDBJ databases">
        <authorList>
            <consortium name="ELIXIR-Norway"/>
            <consortium name="Elixir Norway"/>
        </authorList>
    </citation>
    <scope>NUCLEOTIDE SEQUENCE [LARGE SCALE GENOMIC DNA]</scope>
</reference>
<protein>
    <recommendedName>
        <fullName evidence="3">DYW domain-containing protein</fullName>
    </recommendedName>
</protein>
<dbReference type="PANTHER" id="PTHR47926:SF455">
    <property type="entry name" value="PENTACOTRIPEPTIDE-REPEAT REGION OF PRORP DOMAIN-CONTAINING PROTEIN"/>
    <property type="match status" value="1"/>
</dbReference>
<feature type="repeat" description="PPR" evidence="2">
    <location>
        <begin position="127"/>
        <end position="161"/>
    </location>
</feature>
<dbReference type="Pfam" id="PF01535">
    <property type="entry name" value="PPR"/>
    <property type="match status" value="8"/>
</dbReference>
<dbReference type="InterPro" id="IPR046848">
    <property type="entry name" value="E_motif"/>
</dbReference>
<dbReference type="Pfam" id="PF20431">
    <property type="entry name" value="E_motif"/>
    <property type="match status" value="1"/>
</dbReference>
<evidence type="ECO:0000256" key="1">
    <source>
        <dbReference type="ARBA" id="ARBA00022737"/>
    </source>
</evidence>
<dbReference type="Pfam" id="PF13041">
    <property type="entry name" value="PPR_2"/>
    <property type="match status" value="4"/>
</dbReference>
<proteinExistence type="predicted"/>
<feature type="domain" description="DYW" evidence="3">
    <location>
        <begin position="691"/>
        <end position="783"/>
    </location>
</feature>
<keyword evidence="5" id="KW-1185">Reference proteome</keyword>
<evidence type="ECO:0000256" key="2">
    <source>
        <dbReference type="PROSITE-ProRule" id="PRU00708"/>
    </source>
</evidence>
<feature type="repeat" description="PPR" evidence="2">
    <location>
        <begin position="313"/>
        <end position="343"/>
    </location>
</feature>
<evidence type="ECO:0000259" key="3">
    <source>
        <dbReference type="Pfam" id="PF14432"/>
    </source>
</evidence>
<feature type="non-terminal residue" evidence="4">
    <location>
        <position position="783"/>
    </location>
</feature>
<evidence type="ECO:0000313" key="4">
    <source>
        <dbReference type="EMBL" id="CAK9269726.1"/>
    </source>
</evidence>
<dbReference type="InterPro" id="IPR011990">
    <property type="entry name" value="TPR-like_helical_dom_sf"/>
</dbReference>
<accession>A0ABP0WVB0</accession>
<organism evidence="4 5">
    <name type="scientific">Sphagnum jensenii</name>
    <dbReference type="NCBI Taxonomy" id="128206"/>
    <lineage>
        <taxon>Eukaryota</taxon>
        <taxon>Viridiplantae</taxon>
        <taxon>Streptophyta</taxon>
        <taxon>Embryophyta</taxon>
        <taxon>Bryophyta</taxon>
        <taxon>Sphagnophytina</taxon>
        <taxon>Sphagnopsida</taxon>
        <taxon>Sphagnales</taxon>
        <taxon>Sphagnaceae</taxon>
        <taxon>Sphagnum</taxon>
    </lineage>
</organism>
<gene>
    <name evidence="4" type="ORF">CSSPJE1EN1_LOCUS15204</name>
</gene>
<dbReference type="Pfam" id="PF14432">
    <property type="entry name" value="DYW_deaminase"/>
    <property type="match status" value="1"/>
</dbReference>
<feature type="repeat" description="PPR" evidence="2">
    <location>
        <begin position="251"/>
        <end position="285"/>
    </location>
</feature>
<feature type="repeat" description="PPR" evidence="2">
    <location>
        <begin position="375"/>
        <end position="409"/>
    </location>
</feature>
<dbReference type="InterPro" id="IPR002885">
    <property type="entry name" value="PPR_rpt"/>
</dbReference>
<dbReference type="SUPFAM" id="SSF48452">
    <property type="entry name" value="TPR-like"/>
    <property type="match status" value="1"/>
</dbReference>
<dbReference type="Gene3D" id="1.25.40.10">
    <property type="entry name" value="Tetratricopeptide repeat domain"/>
    <property type="match status" value="6"/>
</dbReference>
<feature type="repeat" description="PPR" evidence="2">
    <location>
        <begin position="476"/>
        <end position="510"/>
    </location>
</feature>
<dbReference type="NCBIfam" id="TIGR00756">
    <property type="entry name" value="PPR"/>
    <property type="match status" value="10"/>
</dbReference>
<keyword evidence="1" id="KW-0677">Repeat</keyword>
<dbReference type="Proteomes" id="UP001497444">
    <property type="component" value="Chromosome 2"/>
</dbReference>
<dbReference type="InterPro" id="IPR032867">
    <property type="entry name" value="DYW_dom"/>
</dbReference>
<feature type="repeat" description="PPR" evidence="2">
    <location>
        <begin position="445"/>
        <end position="475"/>
    </location>
</feature>